<keyword evidence="6 8" id="KW-0482">Metalloprotease</keyword>
<reference evidence="8 9" key="1">
    <citation type="submission" date="2023-05" db="EMBL/GenBank/DDBJ databases">
        <title>Chelatococcus sp. nov., a moderately thermophilic bacterium isolated from hot spring microbial mat.</title>
        <authorList>
            <person name="Hu C.-J."/>
            <person name="Li W.-J."/>
        </authorList>
    </citation>
    <scope>NUCLEOTIDE SEQUENCE [LARGE SCALE GENOMIC DNA]</scope>
    <source>
        <strain evidence="8 9">SYSU G07232</strain>
    </source>
</reference>
<dbReference type="Proteomes" id="UP001321492">
    <property type="component" value="Unassembled WGS sequence"/>
</dbReference>
<gene>
    <name evidence="8" type="ORF">QNA08_04040</name>
</gene>
<comment type="caution">
    <text evidence="8">The sequence shown here is derived from an EMBL/GenBank/DDBJ whole genome shotgun (WGS) entry which is preliminary data.</text>
</comment>
<sequence length="490" mass="51500">MSATVESAAWFLAMRRAAGALAIALLLAGCAGDGRGGLPSTAPLPPAAPRITGIERAATREHARLVAAFGGEYRAPALERMLADIVRRLTSATGEAGDAYRVTILNSPTVNAFALPSGNVYVTRGLLALANDTSELAGVLAHEIAHITARHALARAELEQRSALVSRVAAEVLNDPNAVRTVRDQSRLSIAGFSRAQELEADQISVRTIARAGYDPYGPARFLMSLGRNGSLKNNPSSPAGDFLSTHPTTPERIAQALVAARQIAPLASSAVDRAAYLAAVEGIAFGDDPSEGVVRGRRFLHPRLGITFAAPDGFTLDNTAQAVLGIGPGGTQALRLDAVEVPAGQTLEDYLASGWIDGLEPRSIESLTVNGLPAAVATARGKDWSFRLAVVRIDGAVYRLVLASRDAGGDSARAFRQTLDSLRRLSAEEARAVRPLRLGVAVARPGDTAEGLAARMAGVDRHLERFLVLNGLDRPGPLTAGEAYKIVME</sequence>
<evidence type="ECO:0000256" key="3">
    <source>
        <dbReference type="ARBA" id="ARBA00022723"/>
    </source>
</evidence>
<evidence type="ECO:0000259" key="7">
    <source>
        <dbReference type="Pfam" id="PF01435"/>
    </source>
</evidence>
<evidence type="ECO:0000313" key="8">
    <source>
        <dbReference type="EMBL" id="MDJ1157409.1"/>
    </source>
</evidence>
<dbReference type="PANTHER" id="PTHR22726">
    <property type="entry name" value="METALLOENDOPEPTIDASE OMA1"/>
    <property type="match status" value="1"/>
</dbReference>
<keyword evidence="3" id="KW-0479">Metal-binding</keyword>
<dbReference type="Gene3D" id="3.30.2010.10">
    <property type="entry name" value="Metalloproteases ('zincins'), catalytic domain"/>
    <property type="match status" value="1"/>
</dbReference>
<protein>
    <submittedName>
        <fullName evidence="8">M48 family metalloprotease</fullName>
        <ecNumber evidence="8">3.4.24.-</ecNumber>
    </submittedName>
</protein>
<dbReference type="RefSeq" id="WP_283739409.1">
    <property type="nucleotide sequence ID" value="NZ_JASJEV010000002.1"/>
</dbReference>
<dbReference type="InterPro" id="IPR001915">
    <property type="entry name" value="Peptidase_M48"/>
</dbReference>
<dbReference type="GO" id="GO:0008237">
    <property type="term" value="F:metallopeptidase activity"/>
    <property type="evidence" value="ECO:0007669"/>
    <property type="project" value="UniProtKB-KW"/>
</dbReference>
<dbReference type="EMBL" id="JASJEV010000002">
    <property type="protein sequence ID" value="MDJ1157409.1"/>
    <property type="molecule type" value="Genomic_DNA"/>
</dbReference>
<evidence type="ECO:0000256" key="1">
    <source>
        <dbReference type="ARBA" id="ARBA00001947"/>
    </source>
</evidence>
<dbReference type="InterPro" id="IPR051156">
    <property type="entry name" value="Mito/Outer_Membr_Metalloprot"/>
</dbReference>
<organism evidence="8 9">
    <name type="scientific">Chelatococcus albus</name>
    <dbReference type="NCBI Taxonomy" id="3047466"/>
    <lineage>
        <taxon>Bacteria</taxon>
        <taxon>Pseudomonadati</taxon>
        <taxon>Pseudomonadota</taxon>
        <taxon>Alphaproteobacteria</taxon>
        <taxon>Hyphomicrobiales</taxon>
        <taxon>Chelatococcaceae</taxon>
        <taxon>Chelatococcus</taxon>
    </lineage>
</organism>
<keyword evidence="9" id="KW-1185">Reference proteome</keyword>
<comment type="cofactor">
    <cofactor evidence="1">
        <name>Zn(2+)</name>
        <dbReference type="ChEBI" id="CHEBI:29105"/>
    </cofactor>
</comment>
<evidence type="ECO:0000313" key="9">
    <source>
        <dbReference type="Proteomes" id="UP001321492"/>
    </source>
</evidence>
<keyword evidence="2" id="KW-0645">Protease</keyword>
<dbReference type="PANTHER" id="PTHR22726:SF1">
    <property type="entry name" value="METALLOENDOPEPTIDASE OMA1, MITOCHONDRIAL"/>
    <property type="match status" value="1"/>
</dbReference>
<name>A0ABT7ADF7_9HYPH</name>
<proteinExistence type="predicted"/>
<evidence type="ECO:0000256" key="6">
    <source>
        <dbReference type="ARBA" id="ARBA00023049"/>
    </source>
</evidence>
<feature type="domain" description="Peptidase M48" evidence="7">
    <location>
        <begin position="78"/>
        <end position="257"/>
    </location>
</feature>
<dbReference type="EC" id="3.4.24.-" evidence="8"/>
<keyword evidence="5" id="KW-0862">Zinc</keyword>
<evidence type="ECO:0000256" key="5">
    <source>
        <dbReference type="ARBA" id="ARBA00022833"/>
    </source>
</evidence>
<dbReference type="Pfam" id="PF01435">
    <property type="entry name" value="Peptidase_M48"/>
    <property type="match status" value="1"/>
</dbReference>
<accession>A0ABT7ADF7</accession>
<evidence type="ECO:0000256" key="2">
    <source>
        <dbReference type="ARBA" id="ARBA00022670"/>
    </source>
</evidence>
<keyword evidence="4 8" id="KW-0378">Hydrolase</keyword>
<evidence type="ECO:0000256" key="4">
    <source>
        <dbReference type="ARBA" id="ARBA00022801"/>
    </source>
</evidence>